<protein>
    <submittedName>
        <fullName evidence="1">Uncharacterized protein</fullName>
    </submittedName>
</protein>
<accession>A0ABS8VG28</accession>
<sequence>MLFIRHGPYSNYDRKAAEFSNSFLNSCNSAIIDIRDVYSLAIMTKSARTHEGSTNSEVRELHEMMQKVLSELGTLMGEVSSFTKLDQVVLEMMKQLATAGGSRGDKSPVNSDGRRRISRCIVAI</sequence>
<gene>
    <name evidence="1" type="ORF">HAX54_035167</name>
</gene>
<dbReference type="EMBL" id="JACEIK010004571">
    <property type="protein sequence ID" value="MCD9645857.1"/>
    <property type="molecule type" value="Genomic_DNA"/>
</dbReference>
<proteinExistence type="predicted"/>
<dbReference type="Proteomes" id="UP000823775">
    <property type="component" value="Unassembled WGS sequence"/>
</dbReference>
<evidence type="ECO:0000313" key="2">
    <source>
        <dbReference type="Proteomes" id="UP000823775"/>
    </source>
</evidence>
<comment type="caution">
    <text evidence="1">The sequence shown here is derived from an EMBL/GenBank/DDBJ whole genome shotgun (WGS) entry which is preliminary data.</text>
</comment>
<organism evidence="1 2">
    <name type="scientific">Datura stramonium</name>
    <name type="common">Jimsonweed</name>
    <name type="synonym">Common thornapple</name>
    <dbReference type="NCBI Taxonomy" id="4076"/>
    <lineage>
        <taxon>Eukaryota</taxon>
        <taxon>Viridiplantae</taxon>
        <taxon>Streptophyta</taxon>
        <taxon>Embryophyta</taxon>
        <taxon>Tracheophyta</taxon>
        <taxon>Spermatophyta</taxon>
        <taxon>Magnoliopsida</taxon>
        <taxon>eudicotyledons</taxon>
        <taxon>Gunneridae</taxon>
        <taxon>Pentapetalae</taxon>
        <taxon>asterids</taxon>
        <taxon>lamiids</taxon>
        <taxon>Solanales</taxon>
        <taxon>Solanaceae</taxon>
        <taxon>Solanoideae</taxon>
        <taxon>Datureae</taxon>
        <taxon>Datura</taxon>
    </lineage>
</organism>
<keyword evidence="2" id="KW-1185">Reference proteome</keyword>
<name>A0ABS8VG28_DATST</name>
<evidence type="ECO:0000313" key="1">
    <source>
        <dbReference type="EMBL" id="MCD9645857.1"/>
    </source>
</evidence>
<reference evidence="1 2" key="1">
    <citation type="journal article" date="2021" name="BMC Genomics">
        <title>Datura genome reveals duplications of psychoactive alkaloid biosynthetic genes and high mutation rate following tissue culture.</title>
        <authorList>
            <person name="Rajewski A."/>
            <person name="Carter-House D."/>
            <person name="Stajich J."/>
            <person name="Litt A."/>
        </authorList>
    </citation>
    <scope>NUCLEOTIDE SEQUENCE [LARGE SCALE GENOMIC DNA]</scope>
    <source>
        <strain evidence="1">AR-01</strain>
    </source>
</reference>